<dbReference type="GO" id="GO:0005886">
    <property type="term" value="C:plasma membrane"/>
    <property type="evidence" value="ECO:0007669"/>
    <property type="project" value="UniProtKB-SubCell"/>
</dbReference>
<dbReference type="GO" id="GO:0005524">
    <property type="term" value="F:ATP binding"/>
    <property type="evidence" value="ECO:0007669"/>
    <property type="project" value="UniProtKB-KW"/>
</dbReference>
<keyword evidence="9" id="KW-1185">Reference proteome</keyword>
<dbReference type="RefSeq" id="WP_091046090.1">
    <property type="nucleotide sequence ID" value="NZ_FNGF01000002.1"/>
</dbReference>
<evidence type="ECO:0000256" key="3">
    <source>
        <dbReference type="ARBA" id="ARBA00022448"/>
    </source>
</evidence>
<keyword evidence="4" id="KW-0547">Nucleotide-binding</keyword>
<accession>A0A1G9FD39</accession>
<dbReference type="AlphaFoldDB" id="A0A1G9FD39"/>
<dbReference type="InterPro" id="IPR050763">
    <property type="entry name" value="ABC_transporter_ATP-binding"/>
</dbReference>
<dbReference type="PANTHER" id="PTHR42711:SF5">
    <property type="entry name" value="ABC TRANSPORTER ATP-BINDING PROTEIN NATA"/>
    <property type="match status" value="1"/>
</dbReference>
<organism evidence="8 9">
    <name type="scientific">Glycomyces sambucus</name>
    <dbReference type="NCBI Taxonomy" id="380244"/>
    <lineage>
        <taxon>Bacteria</taxon>
        <taxon>Bacillati</taxon>
        <taxon>Actinomycetota</taxon>
        <taxon>Actinomycetes</taxon>
        <taxon>Glycomycetales</taxon>
        <taxon>Glycomycetaceae</taxon>
        <taxon>Glycomyces</taxon>
    </lineage>
</organism>
<evidence type="ECO:0000313" key="9">
    <source>
        <dbReference type="Proteomes" id="UP000198662"/>
    </source>
</evidence>
<dbReference type="PROSITE" id="PS50893">
    <property type="entry name" value="ABC_TRANSPORTER_2"/>
    <property type="match status" value="1"/>
</dbReference>
<evidence type="ECO:0000259" key="7">
    <source>
        <dbReference type="PROSITE" id="PS50893"/>
    </source>
</evidence>
<dbReference type="InterPro" id="IPR003439">
    <property type="entry name" value="ABC_transporter-like_ATP-bd"/>
</dbReference>
<dbReference type="GO" id="GO:0016887">
    <property type="term" value="F:ATP hydrolysis activity"/>
    <property type="evidence" value="ECO:0007669"/>
    <property type="project" value="InterPro"/>
</dbReference>
<keyword evidence="5 8" id="KW-0067">ATP-binding</keyword>
<sequence>MSLTGIDAPAVEVRALVRDFATARGGPPRRALDAFNLTVAPGEVHGLLGPNGAGKTTLCKILSTILLPTSGTARVQGLDVVTDAKRVRPLLGIVFGGERGLYARMTAAQNLRFWAALYGHGRREGRRRAAELLERVGLGPRANEPVETFSRGMKQRLHLARGLVGDPRVLVLDEPTVGMDPVSAHEFRDLVEDLRGEGRTVLLTTHDMAEAEALCDRVSFIDGGRLLRCEDPRVLGELLSRHERVRAAGVPEALAARIADLPGVERVRATGPGAVLVETDRGGAALPVLRTLVEAGVTDVSTAPPTLEEVYLHLIGERGMAVRP</sequence>
<gene>
    <name evidence="8" type="ORF">SAMN05216298_1714</name>
</gene>
<dbReference type="STRING" id="380244.SAMN05216298_1714"/>
<dbReference type="InterPro" id="IPR003593">
    <property type="entry name" value="AAA+_ATPase"/>
</dbReference>
<dbReference type="Pfam" id="PF00005">
    <property type="entry name" value="ABC_tran"/>
    <property type="match status" value="1"/>
</dbReference>
<proteinExistence type="inferred from homology"/>
<keyword evidence="6" id="KW-0046">Antibiotic resistance</keyword>
<dbReference type="OrthoDB" id="9804819at2"/>
<dbReference type="Gene3D" id="3.40.50.300">
    <property type="entry name" value="P-loop containing nucleotide triphosphate hydrolases"/>
    <property type="match status" value="1"/>
</dbReference>
<dbReference type="InterPro" id="IPR027417">
    <property type="entry name" value="P-loop_NTPase"/>
</dbReference>
<evidence type="ECO:0000256" key="4">
    <source>
        <dbReference type="ARBA" id="ARBA00022741"/>
    </source>
</evidence>
<dbReference type="PANTHER" id="PTHR42711">
    <property type="entry name" value="ABC TRANSPORTER ATP-BINDING PROTEIN"/>
    <property type="match status" value="1"/>
</dbReference>
<dbReference type="EMBL" id="FNGF01000002">
    <property type="protein sequence ID" value="SDK86267.1"/>
    <property type="molecule type" value="Genomic_DNA"/>
</dbReference>
<evidence type="ECO:0000313" key="8">
    <source>
        <dbReference type="EMBL" id="SDK86267.1"/>
    </source>
</evidence>
<dbReference type="CDD" id="cd03230">
    <property type="entry name" value="ABC_DR_subfamily_A"/>
    <property type="match status" value="1"/>
</dbReference>
<protein>
    <submittedName>
        <fullName evidence="8">ABC-2 type transport system ATP-binding protein</fullName>
    </submittedName>
</protein>
<comment type="subcellular location">
    <subcellularLocation>
        <location evidence="1">Cell membrane</location>
        <topology evidence="1">Peripheral membrane protein</topology>
    </subcellularLocation>
</comment>
<comment type="similarity">
    <text evidence="2">Belongs to the ABC transporter superfamily.</text>
</comment>
<dbReference type="SUPFAM" id="SSF52540">
    <property type="entry name" value="P-loop containing nucleoside triphosphate hydrolases"/>
    <property type="match status" value="1"/>
</dbReference>
<evidence type="ECO:0000256" key="5">
    <source>
        <dbReference type="ARBA" id="ARBA00022840"/>
    </source>
</evidence>
<evidence type="ECO:0000256" key="1">
    <source>
        <dbReference type="ARBA" id="ARBA00004202"/>
    </source>
</evidence>
<evidence type="ECO:0000256" key="2">
    <source>
        <dbReference type="ARBA" id="ARBA00005417"/>
    </source>
</evidence>
<dbReference type="Proteomes" id="UP000198662">
    <property type="component" value="Unassembled WGS sequence"/>
</dbReference>
<keyword evidence="3" id="KW-0813">Transport</keyword>
<name>A0A1G9FD39_9ACTN</name>
<dbReference type="SMART" id="SM00382">
    <property type="entry name" value="AAA"/>
    <property type="match status" value="1"/>
</dbReference>
<dbReference type="GO" id="GO:0046677">
    <property type="term" value="P:response to antibiotic"/>
    <property type="evidence" value="ECO:0007669"/>
    <property type="project" value="UniProtKB-KW"/>
</dbReference>
<feature type="domain" description="ABC transporter" evidence="7">
    <location>
        <begin position="11"/>
        <end position="248"/>
    </location>
</feature>
<evidence type="ECO:0000256" key="6">
    <source>
        <dbReference type="ARBA" id="ARBA00023251"/>
    </source>
</evidence>
<reference evidence="9" key="1">
    <citation type="submission" date="2016-10" db="EMBL/GenBank/DDBJ databases">
        <authorList>
            <person name="Varghese N."/>
            <person name="Submissions S."/>
        </authorList>
    </citation>
    <scope>NUCLEOTIDE SEQUENCE [LARGE SCALE GENOMIC DNA]</scope>
    <source>
        <strain evidence="9">CGMCC 4.3147</strain>
    </source>
</reference>